<comment type="similarity">
    <text evidence="2">Belongs to the polycystin family.</text>
</comment>
<feature type="domain" description="PLAT" evidence="13">
    <location>
        <begin position="1968"/>
        <end position="2087"/>
    </location>
</feature>
<dbReference type="SMART" id="SM00308">
    <property type="entry name" value="LH2"/>
    <property type="match status" value="1"/>
</dbReference>
<keyword evidence="6 11" id="KW-0472">Membrane</keyword>
<dbReference type="InterPro" id="IPR051223">
    <property type="entry name" value="Polycystin"/>
</dbReference>
<dbReference type="PROSITE" id="PS50095">
    <property type="entry name" value="PLAT"/>
    <property type="match status" value="1"/>
</dbReference>
<feature type="transmembrane region" description="Helical" evidence="11">
    <location>
        <begin position="2171"/>
        <end position="2195"/>
    </location>
</feature>
<evidence type="ECO:0000256" key="6">
    <source>
        <dbReference type="ARBA" id="ARBA00023136"/>
    </source>
</evidence>
<dbReference type="GO" id="GO:0005509">
    <property type="term" value="F:calcium ion binding"/>
    <property type="evidence" value="ECO:0007669"/>
    <property type="project" value="InterPro"/>
</dbReference>
<dbReference type="Pfam" id="PF01477">
    <property type="entry name" value="PLAT"/>
    <property type="match status" value="1"/>
</dbReference>
<keyword evidence="8" id="KW-0325">Glycoprotein</keyword>
<evidence type="ECO:0000256" key="11">
    <source>
        <dbReference type="SAM" id="Phobius"/>
    </source>
</evidence>
<feature type="transmembrane region" description="Helical" evidence="11">
    <location>
        <begin position="2373"/>
        <end position="2394"/>
    </location>
</feature>
<keyword evidence="4 12" id="KW-0732">Signal</keyword>
<dbReference type="InterPro" id="IPR046791">
    <property type="entry name" value="Polycystin_dom"/>
</dbReference>
<feature type="transmembrane region" description="Helical" evidence="11">
    <location>
        <begin position="1925"/>
        <end position="1943"/>
    </location>
</feature>
<dbReference type="FunFam" id="2.60.60.20:FF:000022">
    <property type="entry name" value="Uncharacterized protein"/>
    <property type="match status" value="1"/>
</dbReference>
<comment type="caution">
    <text evidence="10">Lacks conserved residue(s) required for the propagation of feature annotation.</text>
</comment>
<feature type="chain" id="PRO_5032351689" description="PLAT domain-containing protein" evidence="12">
    <location>
        <begin position="20"/>
        <end position="2931"/>
    </location>
</feature>
<evidence type="ECO:0000313" key="14">
    <source>
        <dbReference type="EMBL" id="CAF0948978.1"/>
    </source>
</evidence>
<evidence type="ECO:0000256" key="2">
    <source>
        <dbReference type="ARBA" id="ARBA00007200"/>
    </source>
</evidence>
<dbReference type="InterPro" id="IPR003915">
    <property type="entry name" value="PKD_2"/>
</dbReference>
<protein>
    <recommendedName>
        <fullName evidence="13">PLAT domain-containing protein</fullName>
    </recommendedName>
</protein>
<evidence type="ECO:0000256" key="4">
    <source>
        <dbReference type="ARBA" id="ARBA00022729"/>
    </source>
</evidence>
<evidence type="ECO:0000256" key="10">
    <source>
        <dbReference type="PROSITE-ProRule" id="PRU00152"/>
    </source>
</evidence>
<dbReference type="InterPro" id="IPR013122">
    <property type="entry name" value="PKD1_2_channel"/>
</dbReference>
<feature type="transmembrane region" description="Helical" evidence="11">
    <location>
        <begin position="2814"/>
        <end position="2842"/>
    </location>
</feature>
<evidence type="ECO:0000256" key="5">
    <source>
        <dbReference type="ARBA" id="ARBA00022989"/>
    </source>
</evidence>
<evidence type="ECO:0000256" key="3">
    <source>
        <dbReference type="ARBA" id="ARBA00022692"/>
    </source>
</evidence>
<dbReference type="Proteomes" id="UP000663828">
    <property type="component" value="Unassembled WGS sequence"/>
</dbReference>
<dbReference type="InterPro" id="IPR042060">
    <property type="entry name" value="PLAT_polycystin1"/>
</dbReference>
<evidence type="ECO:0000256" key="1">
    <source>
        <dbReference type="ARBA" id="ARBA00004141"/>
    </source>
</evidence>
<dbReference type="InterPro" id="IPR002859">
    <property type="entry name" value="PKD/REJ-like"/>
</dbReference>
<dbReference type="GO" id="GO:0050982">
    <property type="term" value="P:detection of mechanical stimulus"/>
    <property type="evidence" value="ECO:0007669"/>
    <property type="project" value="TreeGrafter"/>
</dbReference>
<dbReference type="CDD" id="cd01752">
    <property type="entry name" value="PLAT_polycystin"/>
    <property type="match status" value="1"/>
</dbReference>
<evidence type="ECO:0000256" key="7">
    <source>
        <dbReference type="ARBA" id="ARBA00023157"/>
    </source>
</evidence>
<dbReference type="GO" id="GO:0016020">
    <property type="term" value="C:membrane"/>
    <property type="evidence" value="ECO:0007669"/>
    <property type="project" value="UniProtKB-SubCell"/>
</dbReference>
<gene>
    <name evidence="14" type="ORF">XAT740_LOCUS10555</name>
</gene>
<keyword evidence="15" id="KW-1185">Reference proteome</keyword>
<name>A0A814CZC7_ADIRI</name>
<evidence type="ECO:0000256" key="9">
    <source>
        <dbReference type="PIRSR" id="PIRSR603915-2"/>
    </source>
</evidence>
<feature type="transmembrane region" description="Helical" evidence="11">
    <location>
        <begin position="2239"/>
        <end position="2264"/>
    </location>
</feature>
<feature type="transmembrane region" description="Helical" evidence="11">
    <location>
        <begin position="2130"/>
        <end position="2151"/>
    </location>
</feature>
<comment type="caution">
    <text evidence="14">The sequence shown here is derived from an EMBL/GenBank/DDBJ whole genome shotgun (WGS) entry which is preliminary data.</text>
</comment>
<keyword evidence="7" id="KW-1015">Disulfide bond</keyword>
<keyword evidence="5 11" id="KW-1133">Transmembrane helix</keyword>
<reference evidence="14" key="1">
    <citation type="submission" date="2021-02" db="EMBL/GenBank/DDBJ databases">
        <authorList>
            <person name="Nowell W R."/>
        </authorList>
    </citation>
    <scope>NUCLEOTIDE SEQUENCE</scope>
</reference>
<feature type="transmembrane region" description="Helical" evidence="11">
    <location>
        <begin position="2284"/>
        <end position="2307"/>
    </location>
</feature>
<proteinExistence type="inferred from homology"/>
<organism evidence="14 15">
    <name type="scientific">Adineta ricciae</name>
    <name type="common">Rotifer</name>
    <dbReference type="NCBI Taxonomy" id="249248"/>
    <lineage>
        <taxon>Eukaryota</taxon>
        <taxon>Metazoa</taxon>
        <taxon>Spiralia</taxon>
        <taxon>Gnathifera</taxon>
        <taxon>Rotifera</taxon>
        <taxon>Eurotatoria</taxon>
        <taxon>Bdelloidea</taxon>
        <taxon>Adinetida</taxon>
        <taxon>Adinetidae</taxon>
        <taxon>Adineta</taxon>
    </lineage>
</organism>
<dbReference type="InterPro" id="IPR057774">
    <property type="entry name" value="D8C_UMOD/GP2/OIT3-like"/>
</dbReference>
<feature type="transmembrane region" description="Helical" evidence="11">
    <location>
        <begin position="2759"/>
        <end position="2783"/>
    </location>
</feature>
<sequence>MITKVFLIWLISHVSLVDGSHFYGGTITWRPTNNTLSDSTTLITVVERFTWRYSSYSCNDSTIAAQNPKIGNPSSLSCLSGNCSFWSPMSAQTFCTDYNVELGTSSGEYYQTYSLPINISFSIGYLSCCWFSNLVVGSNGNWAIVNRINTAVRPDGYINTSPVAISLPIIYKEIGIQHTHAVQMLDFDVSDILRCRWSTNLTTNVNQYDECSDMCNGVPNATLVQNNCTLIFTLTTANQYAGVSLQIEDFYNSASVAANNPMSSVPIQFLFYGYAGPSNCSTPPFIYIDNRPNTTCVGVIPGDNISETIIVQVNCPGKSIVDFMTSVPVGMTKSPIQNPSTGSYIHFDISISIDDALYQGVYTMTLQWIPSISQFGPQGVCLSAIDNTQVQSNQLCVTYIVDFQRPDRIRPTLMQNSTWPVGNISRNQTVFSIQSSVSVTRPARLDAYIYFWDATLGDILVKKYDCSWEPEVIYTNSTIRIYFPVAPWVSGHSYYVTFDTGVASTSQGCGLESTSINDKKFWVFNISSSTSAITNSLTVPASITSSTPIASHQCYNYTLINDPTRSINVTSNGSSACDQNIFSSTPMWVRFVGSGGSKIPTSTVANYRCQTDAPGWYSGNMPITVNTTTSGPVCFAWGSSTCSWSTTISVTNCGWYYVYELVAPPVCSLRYCTDEPTNWTEPTTPAPTSNTPIVSPQCYNYTLINDPTRSINVTSSGSPGCDTSIFSSTPVWVRFVGSGGSTIPTSAVAKYQCQTHAPGWYSGNMPITVNTTTSGPVCFAWSGSNCTWNTTISVTNCGWYYVYELIAPPVCSLRYCTDEPGNWTKGTTARIQTTVVPSTTQVQTPMSRSTLTTPPGCFSPSITLIPGASTPSSPKQFRRSQDFSIVSLIQLNCNISLSMITQWTIKNCSSSCLQQVPPNSQIPTTFTELYVPARILPYGLYEFTLTVKMTQIPSLSSSEVAYIQITQSGITANLVPYGTSIITRGNRQDLQLDPGSYSVDPDGYTFNASSWKYKYYCRIYGSSMFPNLQGSLLTIDDMRNDFSNPSCLSNRKGWRFDNSFNSSITILANSLRSNRTYQFMVQMENRRNSSLQATGYVLVKVEDTRPQMVLIGCVIWTMCQPNLEFQLVNPTTQVALFSTCFRNCSTIQNITWNVYYSAVNSSANFTKWTLYNQTTFYENVWFFGVNTSNFTATNQLFLSNPQIKLWQFEAVYRFTSEISSSSLNFVVNQPPQNGSCLINPLNGTTSTSFTISCPNWSDEDSIKDYTLYGWTNDPTEKTIVAFSVASIFQVQLPVGDNQTSLLHLLVHVRDESNCIAETNVSSVTVLPDTTAITNLILDIQNSTSRGTTNPIIQLLASGNQNLVSQLMTSVSQQFNQISDNDLGQAISNGVPAANILISSLNTLSKPQTAYAPFNQTVLEQLNIQLNSRASVREYLMEFLANLPITTSNSIKLQASVLAQFTKSTNELTRTTLASISSRCYQLALTLNSMQTSIAYEDVQLASTDLFQCATNLISAVNGALQERTTILDLDSSRATKFPDDYDTDVELAWANPNLFADGDDFSLETIQKNRNIYYQQQLAGQISSQMTELTSLLTSTLNINLNIGQNFTLKTSQVIMTLETKSSQSLANQFTKVIGNGQVQLPNNFTAYLGTNEKISIRSMMEPLASFGNSKSTFNNNLSRSLSFSILDQDQNEVSIHAANNQSIEVIIPRDPNLIIPPMIRQNVTSLNSTSPHQLLFHLNYLSLSPSLAVSVHWEIEPSSTSLAYLFVYRFDQTPQLNTSINHIDGWTLFCPSNLTNDSVYTYYVDNQQTNGHQSIIFGLRELNATEITQHCSNIPLSVPPITDQPFNFTADYGLRIYTSGCYYLDANQQWKSDGLVVGPLTDYSQTQCYSTHLTSFAGGLVILPKTVNWSYVFANADFMKNKTIYLTVIVVCVIYVLLTIYARYYDKKDVEKLGVTILPDNNKNDNYFYQIIVFTGQRRDAGTKSNVHFVIHGDENDTHIRTLADPHRYILQRGGVDAFLMSVPKSLGLLNCIRIWHDNSGKSSSSSWFLKYIIIRDLQTMQKFHFICQRWFAVEKDDGKIERVLHVASDMEKSQFSFVLTKRTYHSVSDGHLWLSIFSRPPSTQFTRVQRCTCCFVLLFVSMFLNIMYYDLTNEAKSTGRPSLSFGSLYITPQQIIIGMIVELFGLIPSLLLVQLFRRTRPRQQQQSPLRQALSKANENIENSVDCPKKNRKGTLMFPWWCIFIAYGLCILLIGVSILFIIARGIEFGDEKTQKWLTSILSGFFSSLLLTQPLKIVSLAIVFACFCRKSNDDQEVNELLDDDYAELKPDEEYLHSTKKKSLFTLRSASRAHRLNEEEIVYLRHQRLKHMQMWAIIREVVLYLCFISFLYVVIYSNRDVNAFQQVDHLRKYFLNTRQSNFDYTKISTIDQYWSWLENSFVNQLRAQEWYNGDPPRNLTGYIDDKSNRLIGWATMRQLRVKAASCQMQHPIYSTCEYDYSFSQEDKRSYAPGWTNQTTQVYNAFIQKAFTYQSGDELDTYVYVGDYASYASGGYVYEYRGRSSDLQSNLSQLHQLGWIDDQTRAVIIQLTLYNPNVQLFTAVTVLAEFFSSSGVLTSSRFEPINLYAFTSAYQLVCTIVYMLLICYFMWIEIRLLFELRLKYFHRFWSYVQVGIITCSWTSVGIYIWRCKESQRIGELFSKTNGYVYINLQFASYINDVLSNLLSFCCFFGTVQLIKLCRYNQRLCLFIHTLQYSAKELLSFSFMFAVVFMSFVCLFYLLFIAKLPECSSLLGTAQMLFEMTLMKFDAYQLSGAAAFLGPFCFSLFVIFVVFICLSMFLSIIGDNFRRVRANLNGKTNGMFDFMFETFQRWAGLRTVTEEDIYSERDARMREEYYDPIERFPDKMDKLLEALNRIYMNQTVEGSVIKHTKP</sequence>
<feature type="transmembrane region" description="Helical" evidence="11">
    <location>
        <begin position="2625"/>
        <end position="2649"/>
    </location>
</feature>
<dbReference type="PANTHER" id="PTHR10877:SF194">
    <property type="entry name" value="LOCATION OF VULVA DEFECTIVE 1"/>
    <property type="match status" value="1"/>
</dbReference>
<evidence type="ECO:0000256" key="12">
    <source>
        <dbReference type="SAM" id="SignalP"/>
    </source>
</evidence>
<dbReference type="Pfam" id="PF02010">
    <property type="entry name" value="REJ"/>
    <property type="match status" value="1"/>
</dbReference>
<dbReference type="InterPro" id="IPR036392">
    <property type="entry name" value="PLAT/LH2_dom_sf"/>
</dbReference>
<keyword evidence="3 11" id="KW-0812">Transmembrane</keyword>
<dbReference type="PRINTS" id="PR01433">
    <property type="entry name" value="POLYCYSTIN2"/>
</dbReference>
<dbReference type="Gene3D" id="2.60.60.20">
    <property type="entry name" value="PLAT/LH2 domain"/>
    <property type="match status" value="1"/>
</dbReference>
<comment type="subcellular location">
    <subcellularLocation>
        <location evidence="1">Membrane</location>
        <topology evidence="1">Multi-pass membrane protein</topology>
    </subcellularLocation>
</comment>
<accession>A0A814CZC7</accession>
<feature type="disulfide bond" evidence="9">
    <location>
        <begin position="2485"/>
        <end position="2495"/>
    </location>
</feature>
<feature type="signal peptide" evidence="12">
    <location>
        <begin position="1"/>
        <end position="19"/>
    </location>
</feature>
<evidence type="ECO:0000259" key="13">
    <source>
        <dbReference type="PROSITE" id="PS50095"/>
    </source>
</evidence>
<dbReference type="EMBL" id="CAJNOR010000564">
    <property type="protein sequence ID" value="CAF0948978.1"/>
    <property type="molecule type" value="Genomic_DNA"/>
</dbReference>
<dbReference type="InterPro" id="IPR001024">
    <property type="entry name" value="PLAT/LH2_dom"/>
</dbReference>
<dbReference type="Pfam" id="PF20519">
    <property type="entry name" value="Polycystin_dom"/>
    <property type="match status" value="1"/>
</dbReference>
<evidence type="ECO:0000313" key="15">
    <source>
        <dbReference type="Proteomes" id="UP000663828"/>
    </source>
</evidence>
<evidence type="ECO:0000256" key="8">
    <source>
        <dbReference type="ARBA" id="ARBA00023180"/>
    </source>
</evidence>
<dbReference type="GO" id="GO:0005262">
    <property type="term" value="F:calcium channel activity"/>
    <property type="evidence" value="ECO:0007669"/>
    <property type="project" value="TreeGrafter"/>
</dbReference>
<dbReference type="Pfam" id="PF23283">
    <property type="entry name" value="D8C_UMOD"/>
    <property type="match status" value="2"/>
</dbReference>
<dbReference type="Pfam" id="PF08016">
    <property type="entry name" value="PKD_channel"/>
    <property type="match status" value="1"/>
</dbReference>
<dbReference type="SUPFAM" id="SSF49723">
    <property type="entry name" value="Lipase/lipooxygenase domain (PLAT/LH2 domain)"/>
    <property type="match status" value="1"/>
</dbReference>
<feature type="transmembrane region" description="Helical" evidence="11">
    <location>
        <begin position="2669"/>
        <end position="2687"/>
    </location>
</feature>
<dbReference type="PANTHER" id="PTHR10877">
    <property type="entry name" value="POLYCYSTIN FAMILY MEMBER"/>
    <property type="match status" value="1"/>
</dbReference>